<evidence type="ECO:0000313" key="1">
    <source>
        <dbReference type="EMBL" id="OLV20166.1"/>
    </source>
</evidence>
<comment type="caution">
    <text evidence="1">The sequence shown here is derived from an EMBL/GenBank/DDBJ whole genome shotgun (WGS) entry which is preliminary data.</text>
</comment>
<gene>
    <name evidence="1" type="ORF">BOO71_0000526</name>
</gene>
<dbReference type="Proteomes" id="UP000186607">
    <property type="component" value="Unassembled WGS sequence"/>
</dbReference>
<evidence type="ECO:0000313" key="2">
    <source>
        <dbReference type="Proteomes" id="UP000186607"/>
    </source>
</evidence>
<proteinExistence type="predicted"/>
<accession>A0A1U7P4T2</accession>
<reference evidence="1 2" key="1">
    <citation type="submission" date="2017-01" db="EMBL/GenBank/DDBJ databases">
        <title>Genome Analysis of Deinococcus marmoris KOPRI26562.</title>
        <authorList>
            <person name="Kim J.H."/>
            <person name="Oh H.-M."/>
        </authorList>
    </citation>
    <scope>NUCLEOTIDE SEQUENCE [LARGE SCALE GENOMIC DNA]</scope>
    <source>
        <strain evidence="1 2">KOPRI26562</strain>
    </source>
</reference>
<keyword evidence="2" id="KW-1185">Reference proteome</keyword>
<dbReference type="STRING" id="249408.BOO71_0000526"/>
<organism evidence="1 2">
    <name type="scientific">Deinococcus marmoris</name>
    <dbReference type="NCBI Taxonomy" id="249408"/>
    <lineage>
        <taxon>Bacteria</taxon>
        <taxon>Thermotogati</taxon>
        <taxon>Deinococcota</taxon>
        <taxon>Deinococci</taxon>
        <taxon>Deinococcales</taxon>
        <taxon>Deinococcaceae</taxon>
        <taxon>Deinococcus</taxon>
    </lineage>
</organism>
<protein>
    <submittedName>
        <fullName evidence="1">Uncharacterized protein</fullName>
    </submittedName>
</protein>
<sequence>MDSTRPGLLARIETYLASHPWASVRVIAEELPRPIRAPLDPAGVSSLLLCLKRRKRVESRRQFEEGMPVLGYRLTAAACPVTAELRQVQDSIHPDVPARDVLLADVRRRREERRALIEQYAQPTPPSQLSPFDQLLEDCR</sequence>
<dbReference type="EMBL" id="MSTI01000007">
    <property type="protein sequence ID" value="OLV20166.1"/>
    <property type="molecule type" value="Genomic_DNA"/>
</dbReference>
<name>A0A1U7P4T2_9DEIO</name>
<dbReference type="AlphaFoldDB" id="A0A1U7P4T2"/>